<evidence type="ECO:0000313" key="2">
    <source>
        <dbReference type="EMBL" id="MCY0964790.1"/>
    </source>
</evidence>
<dbReference type="PANTHER" id="PTHR43031">
    <property type="entry name" value="FAD-DEPENDENT OXIDOREDUCTASE"/>
    <property type="match status" value="1"/>
</dbReference>
<gene>
    <name evidence="2" type="ORF">OUO13_06295</name>
</gene>
<dbReference type="PROSITE" id="PS50206">
    <property type="entry name" value="RHODANESE_3"/>
    <property type="match status" value="1"/>
</dbReference>
<keyword evidence="3" id="KW-1185">Reference proteome</keyword>
<feature type="domain" description="Rhodanese" evidence="1">
    <location>
        <begin position="18"/>
        <end position="106"/>
    </location>
</feature>
<dbReference type="InterPro" id="IPR050229">
    <property type="entry name" value="GlpE_sulfurtransferase"/>
</dbReference>
<dbReference type="InterPro" id="IPR036873">
    <property type="entry name" value="Rhodanese-like_dom_sf"/>
</dbReference>
<dbReference type="SMART" id="SM00450">
    <property type="entry name" value="RHOD"/>
    <property type="match status" value="1"/>
</dbReference>
<evidence type="ECO:0000313" key="3">
    <source>
        <dbReference type="Proteomes" id="UP001150830"/>
    </source>
</evidence>
<protein>
    <submittedName>
        <fullName evidence="2">Rhodanese-like domain-containing protein</fullName>
    </submittedName>
</protein>
<evidence type="ECO:0000259" key="1">
    <source>
        <dbReference type="PROSITE" id="PS50206"/>
    </source>
</evidence>
<reference evidence="2" key="1">
    <citation type="submission" date="2022-11" db="EMBL/GenBank/DDBJ databases">
        <title>Parathalassolutuus dongxingensis gen. nov., sp. nov., a novel member of family Oceanospirillaceae isolated from a coastal shrimp pond in Guangxi, China.</title>
        <authorList>
            <person name="Chen H."/>
        </authorList>
    </citation>
    <scope>NUCLEOTIDE SEQUENCE</scope>
    <source>
        <strain evidence="2">G-43</strain>
    </source>
</reference>
<dbReference type="Proteomes" id="UP001150830">
    <property type="component" value="Unassembled WGS sequence"/>
</dbReference>
<dbReference type="EMBL" id="JAPNOA010000019">
    <property type="protein sequence ID" value="MCY0964790.1"/>
    <property type="molecule type" value="Genomic_DNA"/>
</dbReference>
<dbReference type="SUPFAM" id="SSF52821">
    <property type="entry name" value="Rhodanese/Cell cycle control phosphatase"/>
    <property type="match status" value="1"/>
</dbReference>
<organism evidence="2 3">
    <name type="scientific">Parathalassolituus penaei</name>
    <dbReference type="NCBI Taxonomy" id="2997323"/>
    <lineage>
        <taxon>Bacteria</taxon>
        <taxon>Pseudomonadati</taxon>
        <taxon>Pseudomonadota</taxon>
        <taxon>Gammaproteobacteria</taxon>
        <taxon>Oceanospirillales</taxon>
        <taxon>Oceanospirillaceae</taxon>
        <taxon>Parathalassolituus</taxon>
    </lineage>
</organism>
<dbReference type="Pfam" id="PF00581">
    <property type="entry name" value="Rhodanese"/>
    <property type="match status" value="1"/>
</dbReference>
<dbReference type="AlphaFoldDB" id="A0A9X3IS10"/>
<dbReference type="RefSeq" id="WP_283173007.1">
    <property type="nucleotide sequence ID" value="NZ_JAPNOA010000019.1"/>
</dbReference>
<accession>A0A9X3IS10</accession>
<dbReference type="Gene3D" id="3.40.250.10">
    <property type="entry name" value="Rhodanese-like domain"/>
    <property type="match status" value="1"/>
</dbReference>
<sequence>MSAVIKSLNCEDFQALRASADWMLLDCRNLTDYKAGHLDGALHAHDGLVESLVRKGDKQRTILVYCYSGHRSEHLTEFLTGFGFDNVFNLVGGYTRWLEVNAQPVE</sequence>
<name>A0A9X3IS10_9GAMM</name>
<comment type="caution">
    <text evidence="2">The sequence shown here is derived from an EMBL/GenBank/DDBJ whole genome shotgun (WGS) entry which is preliminary data.</text>
</comment>
<dbReference type="PANTHER" id="PTHR43031:SF1">
    <property type="entry name" value="PYRIDINE NUCLEOTIDE-DISULPHIDE OXIDOREDUCTASE"/>
    <property type="match status" value="1"/>
</dbReference>
<dbReference type="InterPro" id="IPR001763">
    <property type="entry name" value="Rhodanese-like_dom"/>
</dbReference>
<dbReference type="CDD" id="cd00158">
    <property type="entry name" value="RHOD"/>
    <property type="match status" value="1"/>
</dbReference>
<proteinExistence type="predicted"/>